<organism evidence="1 2">
    <name type="scientific">Dactylosporangium maewongense</name>
    <dbReference type="NCBI Taxonomy" id="634393"/>
    <lineage>
        <taxon>Bacteria</taxon>
        <taxon>Bacillati</taxon>
        <taxon>Actinomycetota</taxon>
        <taxon>Actinomycetes</taxon>
        <taxon>Micromonosporales</taxon>
        <taxon>Micromonosporaceae</taxon>
        <taxon>Dactylosporangium</taxon>
    </lineage>
</organism>
<name>A0ABN2AU20_9ACTN</name>
<gene>
    <name evidence="1" type="ORF">GCM10009827_048310</name>
</gene>
<dbReference type="RefSeq" id="WP_344504324.1">
    <property type="nucleotide sequence ID" value="NZ_BAAAQD010000009.1"/>
</dbReference>
<evidence type="ECO:0008006" key="3">
    <source>
        <dbReference type="Google" id="ProtNLM"/>
    </source>
</evidence>
<proteinExistence type="predicted"/>
<reference evidence="1 2" key="1">
    <citation type="journal article" date="2019" name="Int. J. Syst. Evol. Microbiol.">
        <title>The Global Catalogue of Microorganisms (GCM) 10K type strain sequencing project: providing services to taxonomists for standard genome sequencing and annotation.</title>
        <authorList>
            <consortium name="The Broad Institute Genomics Platform"/>
            <consortium name="The Broad Institute Genome Sequencing Center for Infectious Disease"/>
            <person name="Wu L."/>
            <person name="Ma J."/>
        </authorList>
    </citation>
    <scope>NUCLEOTIDE SEQUENCE [LARGE SCALE GENOMIC DNA]</scope>
    <source>
        <strain evidence="1 2">JCM 15933</strain>
    </source>
</reference>
<evidence type="ECO:0000313" key="1">
    <source>
        <dbReference type="EMBL" id="GAA1525882.1"/>
    </source>
</evidence>
<dbReference type="InterPro" id="IPR008928">
    <property type="entry name" value="6-hairpin_glycosidase_sf"/>
</dbReference>
<sequence length="559" mass="59105">MLTNLAHLDSLRVRLTPPPQPGHTTFRLAEEPAVEVVWTYAERLPDDTYLPVGGGPVDPDNGYYTQGAFNADDIARAAVVYVRHWRATGDGTSRDAARQLLRGLCFLQTVHDDETDDDPGDLAHGNVVLWQQPDGTLNRSGIPAESPDPSDEGESAWLARTVWALGEGFAAFSADDGGEPEFPAFLRRRLRLAMSAIRRQVLPRYGQWRVVEESATPAWLIGDGADLTGEALLGLCAYTGCTGDDDARKLIEQLAEGVTAMRTGTPWTWPFGAVLPSALSRSAWHAWAGLAPAGLARVYEVAGDLAARDAALADAASFTPHLLVEGGPDNLRVAVPGAREALTIDGVQLSYGAQSRVESLLTTARVTGRPALSTLAGIAGSWFFGNNPAGAPMYDPATGRTYDGVDIVDGSPRQLGRRGVVHRDAGAESTIHGLLAMLALDADPHAAAVARIAEADPDTSTTAGSCRDDGEIRCLTLRDPQHRARVTLLRSVATSTRVCDVDMAARSSGAGGAVEGAATVTVNDPGGEELEHYTTTAGRIRALVPAGGFTIISRLPEAG</sequence>
<dbReference type="Proteomes" id="UP001501470">
    <property type="component" value="Unassembled WGS sequence"/>
</dbReference>
<accession>A0ABN2AU20</accession>
<evidence type="ECO:0000313" key="2">
    <source>
        <dbReference type="Proteomes" id="UP001501470"/>
    </source>
</evidence>
<protein>
    <recommendedName>
        <fullName evidence="3">Glycosyl hydrolase</fullName>
    </recommendedName>
</protein>
<dbReference type="SUPFAM" id="SSF48208">
    <property type="entry name" value="Six-hairpin glycosidases"/>
    <property type="match status" value="1"/>
</dbReference>
<keyword evidence="2" id="KW-1185">Reference proteome</keyword>
<comment type="caution">
    <text evidence="1">The sequence shown here is derived from an EMBL/GenBank/DDBJ whole genome shotgun (WGS) entry which is preliminary data.</text>
</comment>
<dbReference type="EMBL" id="BAAAQD010000009">
    <property type="protein sequence ID" value="GAA1525882.1"/>
    <property type="molecule type" value="Genomic_DNA"/>
</dbReference>